<dbReference type="InterPro" id="IPR003000">
    <property type="entry name" value="Sirtuin"/>
</dbReference>
<keyword evidence="8" id="KW-0496">Mitochondrion</keyword>
<keyword evidence="13" id="KW-1185">Reference proteome</keyword>
<evidence type="ECO:0000256" key="9">
    <source>
        <dbReference type="PROSITE-ProRule" id="PRU00236"/>
    </source>
</evidence>
<reference evidence="12 13" key="1">
    <citation type="submission" date="2016-08" db="EMBL/GenBank/DDBJ databases">
        <authorList>
            <consortium name="Lentinula edodes genome sequencing consortium"/>
            <person name="Sakamoto Y."/>
            <person name="Nakade K."/>
            <person name="Sato S."/>
            <person name="Yoshida Y."/>
            <person name="Miyazaki K."/>
            <person name="Natsume S."/>
            <person name="Konno N."/>
        </authorList>
    </citation>
    <scope>NUCLEOTIDE SEQUENCE [LARGE SCALE GENOMIC DNA]</scope>
    <source>
        <strain evidence="12 13">NBRC 111202</strain>
    </source>
</reference>
<feature type="binding site" evidence="9">
    <location>
        <position position="145"/>
    </location>
    <ligand>
        <name>Zn(2+)</name>
        <dbReference type="ChEBI" id="CHEBI:29105"/>
    </ligand>
</feature>
<dbReference type="CDD" id="cd01408">
    <property type="entry name" value="SIRT1"/>
    <property type="match status" value="1"/>
</dbReference>
<evidence type="ECO:0000256" key="2">
    <source>
        <dbReference type="ARBA" id="ARBA00004173"/>
    </source>
</evidence>
<organism evidence="12 13">
    <name type="scientific">Lentinula edodes</name>
    <name type="common">Shiitake mushroom</name>
    <name type="synonym">Lentinus edodes</name>
    <dbReference type="NCBI Taxonomy" id="5353"/>
    <lineage>
        <taxon>Eukaryota</taxon>
        <taxon>Fungi</taxon>
        <taxon>Dikarya</taxon>
        <taxon>Basidiomycota</taxon>
        <taxon>Agaricomycotina</taxon>
        <taxon>Agaricomycetes</taxon>
        <taxon>Agaricomycetidae</taxon>
        <taxon>Agaricales</taxon>
        <taxon>Marasmiineae</taxon>
        <taxon>Omphalotaceae</taxon>
        <taxon>Lentinula</taxon>
    </lineage>
</organism>
<dbReference type="GO" id="GO:0070403">
    <property type="term" value="F:NAD+ binding"/>
    <property type="evidence" value="ECO:0007669"/>
    <property type="project" value="InterPro"/>
</dbReference>
<feature type="region of interest" description="Disordered" evidence="10">
    <location>
        <begin position="326"/>
        <end position="364"/>
    </location>
</feature>
<dbReference type="InterPro" id="IPR029035">
    <property type="entry name" value="DHS-like_NAD/FAD-binding_dom"/>
</dbReference>
<dbReference type="PANTHER" id="PTHR11085">
    <property type="entry name" value="NAD-DEPENDENT PROTEIN DEACYLASE SIRTUIN-5, MITOCHONDRIAL-RELATED"/>
    <property type="match status" value="1"/>
</dbReference>
<evidence type="ECO:0000313" key="13">
    <source>
        <dbReference type="Proteomes" id="UP000188533"/>
    </source>
</evidence>
<sequence>MAPRILEYNDFKGIANYIKSDKCKNIALMLGAGISTAAGIPDFRSPGTGLYANLARLDLPYPEAVFEINFFRKNPVPFYTLAHELYPGKFRPTLTHAFIRLLSEHSLLSMCFTQNIDTLERRAGVPSDKIVEAHGSFATQRCIKCKTPFDDEKIKDMVVNFAERKAVPRCEKKGCKGLVKPDIVFFGESLPESFSRAPSIIRSADLLIVIGTSLTVHPFASLAKICPDSCHRVLINIDRVGDFGSRADDVILLGKCDEIVRELCKELGWEEELMSLWAETAYSTDGTSATIPPTDATPSGSRTEAKRDNDLEEEVVKLAERIQKQFDLERDNDTEEPGKPSKEPYSPTDKAIHDLSSGGPGVPLIQPNSSTAAVALELEPAPLILAFWSMKGSMKELSIRERYSCVRRSLSGLSSGMTGNVSSVYNLWLQVMSVQHSTSSDLDFTPTPNWVPSVFSLVISFLATLKKLDNDPSSPDSLSLTAY</sequence>
<feature type="binding site" evidence="9">
    <location>
        <position position="142"/>
    </location>
    <ligand>
        <name>Zn(2+)</name>
        <dbReference type="ChEBI" id="CHEBI:29105"/>
    </ligand>
</feature>
<evidence type="ECO:0000256" key="8">
    <source>
        <dbReference type="ARBA" id="ARBA00023128"/>
    </source>
</evidence>
<keyword evidence="7" id="KW-0520">NAD</keyword>
<gene>
    <name evidence="12" type="ORF">LENED_012316</name>
</gene>
<feature type="compositionally biased region" description="Basic and acidic residues" evidence="10">
    <location>
        <begin position="326"/>
        <end position="342"/>
    </location>
</feature>
<dbReference type="InterPro" id="IPR050134">
    <property type="entry name" value="NAD-dep_sirtuin_deacylases"/>
</dbReference>
<comment type="cofactor">
    <cofactor evidence="1">
        <name>Zn(2+)</name>
        <dbReference type="ChEBI" id="CHEBI:29105"/>
    </cofactor>
</comment>
<dbReference type="STRING" id="5353.A0A1Q3ESC0"/>
<dbReference type="PANTHER" id="PTHR11085:SF6">
    <property type="entry name" value="NAD-DEPENDENT PROTEIN DEACETYLASE SIRTUIN-2"/>
    <property type="match status" value="1"/>
</dbReference>
<dbReference type="InterPro" id="IPR026591">
    <property type="entry name" value="Sirtuin_cat_small_dom_sf"/>
</dbReference>
<feature type="region of interest" description="Disordered" evidence="10">
    <location>
        <begin position="284"/>
        <end position="311"/>
    </location>
</feature>
<feature type="binding site" evidence="9">
    <location>
        <position position="175"/>
    </location>
    <ligand>
        <name>Zn(2+)</name>
        <dbReference type="ChEBI" id="CHEBI:29105"/>
    </ligand>
</feature>
<dbReference type="SUPFAM" id="SSF52467">
    <property type="entry name" value="DHS-like NAD/FAD-binding domain"/>
    <property type="match status" value="1"/>
</dbReference>
<reference evidence="12 13" key="2">
    <citation type="submission" date="2017-02" db="EMBL/GenBank/DDBJ databases">
        <title>A genome survey and senescence transcriptome analysis in Lentinula edodes.</title>
        <authorList>
            <person name="Sakamoto Y."/>
            <person name="Nakade K."/>
            <person name="Sato S."/>
            <person name="Yoshida Y."/>
            <person name="Miyazaki K."/>
            <person name="Natsume S."/>
            <person name="Konno N."/>
        </authorList>
    </citation>
    <scope>NUCLEOTIDE SEQUENCE [LARGE SCALE GENOMIC DNA]</scope>
    <source>
        <strain evidence="12 13">NBRC 111202</strain>
    </source>
</reference>
<protein>
    <submittedName>
        <fullName evidence="12">Sir2 family histone deacetylase</fullName>
    </submittedName>
</protein>
<evidence type="ECO:0000256" key="5">
    <source>
        <dbReference type="ARBA" id="ARBA00022723"/>
    </source>
</evidence>
<dbReference type="Gene3D" id="3.40.50.1220">
    <property type="entry name" value="TPP-binding domain"/>
    <property type="match status" value="1"/>
</dbReference>
<evidence type="ECO:0000259" key="11">
    <source>
        <dbReference type="PROSITE" id="PS50305"/>
    </source>
</evidence>
<dbReference type="PROSITE" id="PS50305">
    <property type="entry name" value="SIRTUIN"/>
    <property type="match status" value="1"/>
</dbReference>
<dbReference type="GO" id="GO:0005739">
    <property type="term" value="C:mitochondrion"/>
    <property type="evidence" value="ECO:0007669"/>
    <property type="project" value="UniProtKB-SubCell"/>
</dbReference>
<dbReference type="InterPro" id="IPR026590">
    <property type="entry name" value="Ssirtuin_cat_dom"/>
</dbReference>
<feature type="binding site" evidence="9">
    <location>
        <position position="170"/>
    </location>
    <ligand>
        <name>Zn(2+)</name>
        <dbReference type="ChEBI" id="CHEBI:29105"/>
    </ligand>
</feature>
<evidence type="ECO:0000256" key="6">
    <source>
        <dbReference type="ARBA" id="ARBA00022833"/>
    </source>
</evidence>
<feature type="compositionally biased region" description="Polar residues" evidence="10">
    <location>
        <begin position="284"/>
        <end position="302"/>
    </location>
</feature>
<keyword evidence="6 9" id="KW-0862">Zinc</keyword>
<accession>A0A1Q3ESC0</accession>
<dbReference type="EMBL" id="BDGU01001563">
    <property type="protein sequence ID" value="GAW10087.1"/>
    <property type="molecule type" value="Genomic_DNA"/>
</dbReference>
<keyword evidence="5 9" id="KW-0479">Metal-binding</keyword>
<name>A0A1Q3ESC0_LENED</name>
<dbReference type="Proteomes" id="UP000188533">
    <property type="component" value="Unassembled WGS sequence"/>
</dbReference>
<comment type="similarity">
    <text evidence="3">Belongs to the sirtuin family. Class I subfamily.</text>
</comment>
<dbReference type="Pfam" id="PF02146">
    <property type="entry name" value="SIR2"/>
    <property type="match status" value="1"/>
</dbReference>
<evidence type="ECO:0000256" key="1">
    <source>
        <dbReference type="ARBA" id="ARBA00001947"/>
    </source>
</evidence>
<dbReference type="GO" id="GO:0046872">
    <property type="term" value="F:metal ion binding"/>
    <property type="evidence" value="ECO:0007669"/>
    <property type="project" value="UniProtKB-KW"/>
</dbReference>
<proteinExistence type="inferred from homology"/>
<evidence type="ECO:0000256" key="4">
    <source>
        <dbReference type="ARBA" id="ARBA00022679"/>
    </source>
</evidence>
<comment type="subcellular location">
    <subcellularLocation>
        <location evidence="2">Mitochondrion</location>
    </subcellularLocation>
</comment>
<feature type="domain" description="Deacetylase sirtuin-type" evidence="11">
    <location>
        <begin position="4"/>
        <end position="270"/>
    </location>
</feature>
<keyword evidence="4" id="KW-0808">Transferase</keyword>
<feature type="active site" description="Proton acceptor" evidence="9">
    <location>
        <position position="134"/>
    </location>
</feature>
<dbReference type="AlphaFoldDB" id="A0A1Q3ESC0"/>
<comment type="caution">
    <text evidence="12">The sequence shown here is derived from an EMBL/GenBank/DDBJ whole genome shotgun (WGS) entry which is preliminary data.</text>
</comment>
<evidence type="ECO:0000313" key="12">
    <source>
        <dbReference type="EMBL" id="GAW10087.1"/>
    </source>
</evidence>
<dbReference type="GO" id="GO:0017136">
    <property type="term" value="F:histone deacetylase activity, NAD-dependent"/>
    <property type="evidence" value="ECO:0007669"/>
    <property type="project" value="TreeGrafter"/>
</dbReference>
<dbReference type="Gene3D" id="3.30.1600.10">
    <property type="entry name" value="SIR2/SIRT2 'Small Domain"/>
    <property type="match status" value="1"/>
</dbReference>
<evidence type="ECO:0000256" key="7">
    <source>
        <dbReference type="ARBA" id="ARBA00023027"/>
    </source>
</evidence>
<dbReference type="GO" id="GO:0005634">
    <property type="term" value="C:nucleus"/>
    <property type="evidence" value="ECO:0007669"/>
    <property type="project" value="TreeGrafter"/>
</dbReference>
<evidence type="ECO:0000256" key="10">
    <source>
        <dbReference type="SAM" id="MobiDB-lite"/>
    </source>
</evidence>
<evidence type="ECO:0000256" key="3">
    <source>
        <dbReference type="ARBA" id="ARBA00006924"/>
    </source>
</evidence>